<dbReference type="Proteomes" id="UP001151699">
    <property type="component" value="Chromosome C"/>
</dbReference>
<dbReference type="EMBL" id="WJQU01000004">
    <property type="protein sequence ID" value="KAJ6635016.1"/>
    <property type="molecule type" value="Genomic_DNA"/>
</dbReference>
<sequence>MSHYHCNIDNIFYSHSTLTCDCKAETGKSSVIVSYGLSIGNTAQTQFSTCVCRRLFQQYCLNSLSNVLKNSELHILQRQQFEFKLLSVLRNVLTLVKAANITQICSLVFPNGGESNSTVFRISLFCKKNSNIFTTTQLSLCVFDIMMSNSDLVVTSSSNTCNKAKLMSSTGRIFPCSSISFRRNVREFDMISHINSQILLCFSGSSSTPNRSIMRVLASTRIDMKTNPAKTNKILTKGVDTLVLCFDGIDLSISD</sequence>
<organism evidence="1 2">
    <name type="scientific">Pseudolycoriella hygida</name>
    <dbReference type="NCBI Taxonomy" id="35572"/>
    <lineage>
        <taxon>Eukaryota</taxon>
        <taxon>Metazoa</taxon>
        <taxon>Ecdysozoa</taxon>
        <taxon>Arthropoda</taxon>
        <taxon>Hexapoda</taxon>
        <taxon>Insecta</taxon>
        <taxon>Pterygota</taxon>
        <taxon>Neoptera</taxon>
        <taxon>Endopterygota</taxon>
        <taxon>Diptera</taxon>
        <taxon>Nematocera</taxon>
        <taxon>Sciaroidea</taxon>
        <taxon>Sciaridae</taxon>
        <taxon>Pseudolycoriella</taxon>
    </lineage>
</organism>
<protein>
    <submittedName>
        <fullName evidence="1">Uncharacterized protein</fullName>
    </submittedName>
</protein>
<gene>
    <name evidence="1" type="ORF">Bhyg_13598</name>
</gene>
<comment type="caution">
    <text evidence="1">The sequence shown here is derived from an EMBL/GenBank/DDBJ whole genome shotgun (WGS) entry which is preliminary data.</text>
</comment>
<dbReference type="AlphaFoldDB" id="A0A9Q0MNK0"/>
<evidence type="ECO:0000313" key="2">
    <source>
        <dbReference type="Proteomes" id="UP001151699"/>
    </source>
</evidence>
<name>A0A9Q0MNK0_9DIPT</name>
<keyword evidence="2" id="KW-1185">Reference proteome</keyword>
<proteinExistence type="predicted"/>
<accession>A0A9Q0MNK0</accession>
<reference evidence="1" key="1">
    <citation type="submission" date="2022-07" db="EMBL/GenBank/DDBJ databases">
        <authorList>
            <person name="Trinca V."/>
            <person name="Uliana J.V.C."/>
            <person name="Torres T.T."/>
            <person name="Ward R.J."/>
            <person name="Monesi N."/>
        </authorList>
    </citation>
    <scope>NUCLEOTIDE SEQUENCE</scope>
    <source>
        <strain evidence="1">HSMRA1968</strain>
        <tissue evidence="1">Whole embryos</tissue>
    </source>
</reference>
<evidence type="ECO:0000313" key="1">
    <source>
        <dbReference type="EMBL" id="KAJ6635016.1"/>
    </source>
</evidence>